<name>A0A8J2P9R7_9HEXA</name>
<feature type="compositionally biased region" description="Polar residues" evidence="1">
    <location>
        <begin position="346"/>
        <end position="355"/>
    </location>
</feature>
<dbReference type="AlphaFoldDB" id="A0A8J2P9R7"/>
<comment type="caution">
    <text evidence="2">The sequence shown here is derived from an EMBL/GenBank/DDBJ whole genome shotgun (WGS) entry which is preliminary data.</text>
</comment>
<sequence length="564" mass="64085">MADCMLNTWDSIRHRSHSFPKFWWYRETLFEGDCIEGRSTVWLDFPGNSNSMDKGSPDENGHNRNDFGKQNGVPYAPRYYGHGRGNQQVEFQHHGSYPFHMHSQPYRSRGHPRMAPWMRSRFTNPNQVNGDSYYNPRMFYGRGGHGRGIPRDGSHQGIQQFSSYRGVRRHKPNHAQAYQPSPNYYNNYHRMNQSSEEYIPYNFMSNSHMFPPQHDRCLLPNGCEIITRNVSPSGYYTPVLTGYSPKSTHVENQEENVSSNLSVVPYCPENFQMSIPSVDESSTTTPEVSSMEVSTDGTPSRRLSTDSTDDSSSSFLTSDSSSDGYDNEDSGSVSTFDASDGDDKTVSSPSFTENISGPKDGTAICSSYDAVESVYPQNDINFMSIYIQVRSSNIIDGRGNTSPDELACYGVWFGFEDKRNMVEEVNTKYNQDRGRTGYILGVIKALEIIKEEGYTNRIHFIMGSPFIMNNLSSWVTNLKCENACSTNWTEWKHFNEINQLLGVIDGMMMKFSLAHPRDKSYVLCKESVSLFWNEMKMRKLLVSPPLSPHSSKLLPAVEDDHARG</sequence>
<proteinExistence type="predicted"/>
<evidence type="ECO:0008006" key="4">
    <source>
        <dbReference type="Google" id="ProtNLM"/>
    </source>
</evidence>
<feature type="region of interest" description="Disordered" evidence="1">
    <location>
        <begin position="49"/>
        <end position="83"/>
    </location>
</feature>
<feature type="compositionally biased region" description="Polar residues" evidence="1">
    <location>
        <begin position="274"/>
        <end position="298"/>
    </location>
</feature>
<accession>A0A8J2P9R7</accession>
<protein>
    <recommendedName>
        <fullName evidence="4">RNase H type-1 domain-containing protein</fullName>
    </recommendedName>
</protein>
<evidence type="ECO:0000313" key="3">
    <source>
        <dbReference type="Proteomes" id="UP000708208"/>
    </source>
</evidence>
<organism evidence="2 3">
    <name type="scientific">Allacma fusca</name>
    <dbReference type="NCBI Taxonomy" id="39272"/>
    <lineage>
        <taxon>Eukaryota</taxon>
        <taxon>Metazoa</taxon>
        <taxon>Ecdysozoa</taxon>
        <taxon>Arthropoda</taxon>
        <taxon>Hexapoda</taxon>
        <taxon>Collembola</taxon>
        <taxon>Symphypleona</taxon>
        <taxon>Sminthuridae</taxon>
        <taxon>Allacma</taxon>
    </lineage>
</organism>
<gene>
    <name evidence="2" type="ORF">AFUS01_LOCUS25015</name>
</gene>
<evidence type="ECO:0000256" key="1">
    <source>
        <dbReference type="SAM" id="MobiDB-lite"/>
    </source>
</evidence>
<feature type="compositionally biased region" description="Basic and acidic residues" evidence="1">
    <location>
        <begin position="55"/>
        <end position="67"/>
    </location>
</feature>
<reference evidence="2" key="1">
    <citation type="submission" date="2021-06" db="EMBL/GenBank/DDBJ databases">
        <authorList>
            <person name="Hodson N. C."/>
            <person name="Mongue J. A."/>
            <person name="Jaron S. K."/>
        </authorList>
    </citation>
    <scope>NUCLEOTIDE SEQUENCE</scope>
</reference>
<dbReference type="EMBL" id="CAJVCH010318214">
    <property type="protein sequence ID" value="CAG7786447.1"/>
    <property type="molecule type" value="Genomic_DNA"/>
</dbReference>
<keyword evidence="3" id="KW-1185">Reference proteome</keyword>
<feature type="region of interest" description="Disordered" evidence="1">
    <location>
        <begin position="274"/>
        <end position="358"/>
    </location>
</feature>
<feature type="compositionally biased region" description="Low complexity" evidence="1">
    <location>
        <begin position="300"/>
        <end position="323"/>
    </location>
</feature>
<dbReference type="Proteomes" id="UP000708208">
    <property type="component" value="Unassembled WGS sequence"/>
</dbReference>
<evidence type="ECO:0000313" key="2">
    <source>
        <dbReference type="EMBL" id="CAG7786447.1"/>
    </source>
</evidence>